<protein>
    <recommendedName>
        <fullName evidence="4">Pilus assembly protein</fullName>
    </recommendedName>
</protein>
<evidence type="ECO:0008006" key="4">
    <source>
        <dbReference type="Google" id="ProtNLM"/>
    </source>
</evidence>
<name>A0A9X2C7F3_9PSED</name>
<dbReference type="Proteomes" id="UP001155059">
    <property type="component" value="Unassembled WGS sequence"/>
</dbReference>
<gene>
    <name evidence="2" type="ORF">M1B34_16925</name>
</gene>
<dbReference type="RefSeq" id="WP_123333600.1">
    <property type="nucleotide sequence ID" value="NZ_JALQCW010000039.1"/>
</dbReference>
<evidence type="ECO:0000313" key="2">
    <source>
        <dbReference type="EMBL" id="MCK9799343.1"/>
    </source>
</evidence>
<reference evidence="2 3" key="1">
    <citation type="journal article" date="2022" name="Int. J. Syst. Evol. Microbiol.">
        <title>Pseudomonas aegrilactucae sp. nov. and Pseudomonas morbosilactucae sp. nov., pathogens causing bacterial rot of lettuce in Japan.</title>
        <authorList>
            <person name="Sawada H."/>
            <person name="Fujikawa T."/>
            <person name="Satou M."/>
        </authorList>
    </citation>
    <scope>NUCLEOTIDE SEQUENCE [LARGE SCALE GENOMIC DNA]</scope>
    <source>
        <strain evidence="2 3">MAFF 302030</strain>
    </source>
</reference>
<dbReference type="EMBL" id="JALQCW010000039">
    <property type="protein sequence ID" value="MCK9799343.1"/>
    <property type="molecule type" value="Genomic_DNA"/>
</dbReference>
<dbReference type="AlphaFoldDB" id="A0A9X2C7F3"/>
<evidence type="ECO:0000256" key="1">
    <source>
        <dbReference type="SAM" id="Phobius"/>
    </source>
</evidence>
<organism evidence="2 3">
    <name type="scientific">Pseudomonas morbosilactucae</name>
    <dbReference type="NCBI Taxonomy" id="2938197"/>
    <lineage>
        <taxon>Bacteria</taxon>
        <taxon>Pseudomonadati</taxon>
        <taxon>Pseudomonadota</taxon>
        <taxon>Gammaproteobacteria</taxon>
        <taxon>Pseudomonadales</taxon>
        <taxon>Pseudomonadaceae</taxon>
        <taxon>Pseudomonas</taxon>
    </lineage>
</organism>
<reference evidence="2 3" key="2">
    <citation type="journal article" date="2023" name="Plant Pathol.">
        <title>Dismantling and reorganizing Pseudomonas marginalis sensu#lato.</title>
        <authorList>
            <person name="Sawada H."/>
            <person name="Fujikawa T."/>
            <person name="Satou M."/>
        </authorList>
    </citation>
    <scope>NUCLEOTIDE SEQUENCE [LARGE SCALE GENOMIC DNA]</scope>
    <source>
        <strain evidence="2 3">MAFF 302030</strain>
    </source>
</reference>
<sequence>MPATSSLSPLRRLCRDQQAVTATETAFILPVLLFAVMILFELARIAMMIGIGSLALEHAVQDFRREKSFYQKSPDLLQADIETRMLEYSYGFLTEDNLEIDVLPFDNLHLFGQDRKEATPAEKEQQAQSFKSPPILSVTVDLTQTFITPLPALFGLGNGFQYQYRHLLGNLPSEDPSEDDA</sequence>
<evidence type="ECO:0000313" key="3">
    <source>
        <dbReference type="Proteomes" id="UP001155059"/>
    </source>
</evidence>
<proteinExistence type="predicted"/>
<accession>A0A9X2C7F3</accession>
<keyword evidence="1" id="KW-0812">Transmembrane</keyword>
<comment type="caution">
    <text evidence="2">The sequence shown here is derived from an EMBL/GenBank/DDBJ whole genome shotgun (WGS) entry which is preliminary data.</text>
</comment>
<keyword evidence="1" id="KW-0472">Membrane</keyword>
<feature type="transmembrane region" description="Helical" evidence="1">
    <location>
        <begin position="27"/>
        <end position="56"/>
    </location>
</feature>
<keyword evidence="1" id="KW-1133">Transmembrane helix</keyword>